<gene>
    <name evidence="1" type="ORF">ElyMa_003274400</name>
</gene>
<dbReference type="EMBL" id="BMAT01006742">
    <property type="protein sequence ID" value="GFS18890.1"/>
    <property type="molecule type" value="Genomic_DNA"/>
</dbReference>
<dbReference type="Proteomes" id="UP000762676">
    <property type="component" value="Unassembled WGS sequence"/>
</dbReference>
<sequence>MMIKTLSSLRTDENFFILWVKVTSQTPVVGVGELALSDRRERRLVFSQRRPLCSSSVLAGNAWELIQANLVSTVEYTRLTSETFLVTVHTGTQVSLGASRYINTVIEYRHGFSR</sequence>
<protein>
    <submittedName>
        <fullName evidence="1">Uncharacterized protein</fullName>
    </submittedName>
</protein>
<dbReference type="AlphaFoldDB" id="A0AAV4JAQ3"/>
<evidence type="ECO:0000313" key="1">
    <source>
        <dbReference type="EMBL" id="GFS18890.1"/>
    </source>
</evidence>
<proteinExistence type="predicted"/>
<keyword evidence="2" id="KW-1185">Reference proteome</keyword>
<name>A0AAV4JAQ3_9GAST</name>
<comment type="caution">
    <text evidence="1">The sequence shown here is derived from an EMBL/GenBank/DDBJ whole genome shotgun (WGS) entry which is preliminary data.</text>
</comment>
<accession>A0AAV4JAQ3</accession>
<organism evidence="1 2">
    <name type="scientific">Elysia marginata</name>
    <dbReference type="NCBI Taxonomy" id="1093978"/>
    <lineage>
        <taxon>Eukaryota</taxon>
        <taxon>Metazoa</taxon>
        <taxon>Spiralia</taxon>
        <taxon>Lophotrochozoa</taxon>
        <taxon>Mollusca</taxon>
        <taxon>Gastropoda</taxon>
        <taxon>Heterobranchia</taxon>
        <taxon>Euthyneura</taxon>
        <taxon>Panpulmonata</taxon>
        <taxon>Sacoglossa</taxon>
        <taxon>Placobranchoidea</taxon>
        <taxon>Plakobranchidae</taxon>
        <taxon>Elysia</taxon>
    </lineage>
</organism>
<evidence type="ECO:0000313" key="2">
    <source>
        <dbReference type="Proteomes" id="UP000762676"/>
    </source>
</evidence>
<reference evidence="1 2" key="1">
    <citation type="journal article" date="2021" name="Elife">
        <title>Chloroplast acquisition without the gene transfer in kleptoplastic sea slugs, Plakobranchus ocellatus.</title>
        <authorList>
            <person name="Maeda T."/>
            <person name="Takahashi S."/>
            <person name="Yoshida T."/>
            <person name="Shimamura S."/>
            <person name="Takaki Y."/>
            <person name="Nagai Y."/>
            <person name="Toyoda A."/>
            <person name="Suzuki Y."/>
            <person name="Arimoto A."/>
            <person name="Ishii H."/>
            <person name="Satoh N."/>
            <person name="Nishiyama T."/>
            <person name="Hasebe M."/>
            <person name="Maruyama T."/>
            <person name="Minagawa J."/>
            <person name="Obokata J."/>
            <person name="Shigenobu S."/>
        </authorList>
    </citation>
    <scope>NUCLEOTIDE SEQUENCE [LARGE SCALE GENOMIC DNA]</scope>
</reference>